<dbReference type="Gene3D" id="2.60.40.1220">
    <property type="match status" value="1"/>
</dbReference>
<dbReference type="RefSeq" id="WP_188664572.1">
    <property type="nucleotide sequence ID" value="NZ_BMJI01000001.1"/>
</dbReference>
<keyword evidence="3 7" id="KW-0732">Signal</keyword>
<dbReference type="PANTHER" id="PTHR34820:SF4">
    <property type="entry name" value="INNER MEMBRANE PROTEIN YEBZ"/>
    <property type="match status" value="1"/>
</dbReference>
<proteinExistence type="predicted"/>
<keyword evidence="2" id="KW-0479">Metal-binding</keyword>
<feature type="transmembrane region" description="Helical" evidence="6">
    <location>
        <begin position="161"/>
        <end position="182"/>
    </location>
</feature>
<evidence type="ECO:0000259" key="8">
    <source>
        <dbReference type="Pfam" id="PF04234"/>
    </source>
</evidence>
<sequence length="190" mass="18962">MSRRRAVALALVLTLAGLGLGAPAAQAHDQLTGTTPGDGATVSTVPETITLRFNETPIALGAQVKVLDPAGDDQADGSVRITDTTAAQAIKPGAPAGRYTVDWRIVSSDSHPIEGTFTFTATAASSAGPTTSAAGASSAATPSSTGSSAPAPAGTSDSNPLPVVVIVVGVLLLAGFGWWMVLSGRRRGQD</sequence>
<gene>
    <name evidence="9" type="ORF">GCM10011512_00470</name>
</gene>
<evidence type="ECO:0000256" key="2">
    <source>
        <dbReference type="ARBA" id="ARBA00022723"/>
    </source>
</evidence>
<feature type="chain" id="PRO_5047085342" description="CopC domain-containing protein" evidence="7">
    <location>
        <begin position="28"/>
        <end position="190"/>
    </location>
</feature>
<name>A0ABQ1NI13_9MICC</name>
<evidence type="ECO:0000256" key="7">
    <source>
        <dbReference type="SAM" id="SignalP"/>
    </source>
</evidence>
<dbReference type="InterPro" id="IPR014756">
    <property type="entry name" value="Ig_E-set"/>
</dbReference>
<comment type="caution">
    <text evidence="9">The sequence shown here is derived from an EMBL/GenBank/DDBJ whole genome shotgun (WGS) entry which is preliminary data.</text>
</comment>
<feature type="signal peptide" evidence="7">
    <location>
        <begin position="1"/>
        <end position="27"/>
    </location>
</feature>
<evidence type="ECO:0000313" key="9">
    <source>
        <dbReference type="EMBL" id="GGC77824.1"/>
    </source>
</evidence>
<accession>A0ABQ1NI13</accession>
<evidence type="ECO:0000256" key="6">
    <source>
        <dbReference type="SAM" id="Phobius"/>
    </source>
</evidence>
<dbReference type="EMBL" id="BMJI01000001">
    <property type="protein sequence ID" value="GGC77824.1"/>
    <property type="molecule type" value="Genomic_DNA"/>
</dbReference>
<evidence type="ECO:0000256" key="3">
    <source>
        <dbReference type="ARBA" id="ARBA00022729"/>
    </source>
</evidence>
<keyword evidence="6" id="KW-0812">Transmembrane</keyword>
<reference evidence="10" key="1">
    <citation type="journal article" date="2019" name="Int. J. Syst. Evol. Microbiol.">
        <title>The Global Catalogue of Microorganisms (GCM) 10K type strain sequencing project: providing services to taxonomists for standard genome sequencing and annotation.</title>
        <authorList>
            <consortium name="The Broad Institute Genomics Platform"/>
            <consortium name="The Broad Institute Genome Sequencing Center for Infectious Disease"/>
            <person name="Wu L."/>
            <person name="Ma J."/>
        </authorList>
    </citation>
    <scope>NUCLEOTIDE SEQUENCE [LARGE SCALE GENOMIC DNA]</scope>
    <source>
        <strain evidence="10">CGMCC 1.15480</strain>
    </source>
</reference>
<feature type="region of interest" description="Disordered" evidence="5">
    <location>
        <begin position="128"/>
        <end position="156"/>
    </location>
</feature>
<dbReference type="Pfam" id="PF04234">
    <property type="entry name" value="CopC"/>
    <property type="match status" value="1"/>
</dbReference>
<organism evidence="9 10">
    <name type="scientific">Tersicoccus solisilvae</name>
    <dbReference type="NCBI Taxonomy" id="1882339"/>
    <lineage>
        <taxon>Bacteria</taxon>
        <taxon>Bacillati</taxon>
        <taxon>Actinomycetota</taxon>
        <taxon>Actinomycetes</taxon>
        <taxon>Micrococcales</taxon>
        <taxon>Micrococcaceae</taxon>
        <taxon>Tersicoccus</taxon>
    </lineage>
</organism>
<dbReference type="InterPro" id="IPR032694">
    <property type="entry name" value="CopC/D"/>
</dbReference>
<dbReference type="InterPro" id="IPR014755">
    <property type="entry name" value="Cu-Rt/internalin_Ig-like"/>
</dbReference>
<keyword evidence="6" id="KW-0472">Membrane</keyword>
<protein>
    <recommendedName>
        <fullName evidence="8">CopC domain-containing protein</fullName>
    </recommendedName>
</protein>
<evidence type="ECO:0000256" key="1">
    <source>
        <dbReference type="ARBA" id="ARBA00004196"/>
    </source>
</evidence>
<dbReference type="SUPFAM" id="SSF81296">
    <property type="entry name" value="E set domains"/>
    <property type="match status" value="1"/>
</dbReference>
<feature type="domain" description="CopC" evidence="8">
    <location>
        <begin position="28"/>
        <end position="120"/>
    </location>
</feature>
<comment type="subcellular location">
    <subcellularLocation>
        <location evidence="1">Cell envelope</location>
    </subcellularLocation>
</comment>
<dbReference type="Proteomes" id="UP000597761">
    <property type="component" value="Unassembled WGS sequence"/>
</dbReference>
<dbReference type="PANTHER" id="PTHR34820">
    <property type="entry name" value="INNER MEMBRANE PROTEIN YEBZ"/>
    <property type="match status" value="1"/>
</dbReference>
<keyword evidence="10" id="KW-1185">Reference proteome</keyword>
<evidence type="ECO:0000256" key="5">
    <source>
        <dbReference type="SAM" id="MobiDB-lite"/>
    </source>
</evidence>
<evidence type="ECO:0000313" key="10">
    <source>
        <dbReference type="Proteomes" id="UP000597761"/>
    </source>
</evidence>
<keyword evidence="4" id="KW-0186">Copper</keyword>
<evidence type="ECO:0000256" key="4">
    <source>
        <dbReference type="ARBA" id="ARBA00023008"/>
    </source>
</evidence>
<dbReference type="InterPro" id="IPR007348">
    <property type="entry name" value="CopC_dom"/>
</dbReference>
<keyword evidence="6" id="KW-1133">Transmembrane helix</keyword>